<dbReference type="HAMAP" id="MF_00651">
    <property type="entry name" value="Nuclease_YqgF"/>
    <property type="match status" value="1"/>
</dbReference>
<dbReference type="GO" id="GO:0005829">
    <property type="term" value="C:cytosol"/>
    <property type="evidence" value="ECO:0007669"/>
    <property type="project" value="TreeGrafter"/>
</dbReference>
<comment type="function">
    <text evidence="5">Could be a nuclease involved in processing of the 5'-end of pre-16S rRNA.</text>
</comment>
<evidence type="ECO:0000313" key="7">
    <source>
        <dbReference type="EMBL" id="CCG09503.1"/>
    </source>
</evidence>
<proteinExistence type="inferred from homology"/>
<accession>H6SPH8</accession>
<dbReference type="GO" id="GO:0004518">
    <property type="term" value="F:nuclease activity"/>
    <property type="evidence" value="ECO:0007669"/>
    <property type="project" value="UniProtKB-KW"/>
</dbReference>
<evidence type="ECO:0000256" key="4">
    <source>
        <dbReference type="ARBA" id="ARBA00022801"/>
    </source>
</evidence>
<dbReference type="GO" id="GO:0016788">
    <property type="term" value="F:hydrolase activity, acting on ester bonds"/>
    <property type="evidence" value="ECO:0007669"/>
    <property type="project" value="UniProtKB-UniRule"/>
</dbReference>
<dbReference type="GO" id="GO:0000967">
    <property type="term" value="P:rRNA 5'-end processing"/>
    <property type="evidence" value="ECO:0007669"/>
    <property type="project" value="UniProtKB-UniRule"/>
</dbReference>
<dbReference type="KEGG" id="rpm:RSPPHO_02877"/>
<keyword evidence="3 5" id="KW-0540">Nuclease</keyword>
<sequence>MPQVSLPEFLAALPRRGALLGFDLGTRTIGVAACDVSWRIATPVTTVRRTKFGADAKVLQALIDERGAVGLVLGLPVEMDGSQGSRCQSTRAFAQNFLALRDLPLVLWDERLSTAAVERFLVGEADLSRAKRAQVVDRAAAAYILQGALDALARLARSDDDTPDF</sequence>
<dbReference type="PANTHER" id="PTHR33317">
    <property type="entry name" value="POLYNUCLEOTIDYL TRANSFERASE, RIBONUCLEASE H-LIKE SUPERFAMILY PROTEIN"/>
    <property type="match status" value="1"/>
</dbReference>
<dbReference type="NCBIfam" id="TIGR00250">
    <property type="entry name" value="RNAse_H_YqgF"/>
    <property type="match status" value="1"/>
</dbReference>
<dbReference type="EC" id="3.1.-.-" evidence="5"/>
<dbReference type="HOGENOM" id="CLU_098240_1_1_5"/>
<feature type="domain" description="YqgF/RNase H-like" evidence="6">
    <location>
        <begin position="17"/>
        <end position="117"/>
    </location>
</feature>
<dbReference type="InterPro" id="IPR012337">
    <property type="entry name" value="RNaseH-like_sf"/>
</dbReference>
<protein>
    <recommendedName>
        <fullName evidence="5">Putative pre-16S rRNA nuclease</fullName>
        <ecNumber evidence="5">3.1.-.-</ecNumber>
    </recommendedName>
</protein>
<evidence type="ECO:0000256" key="3">
    <source>
        <dbReference type="ARBA" id="ARBA00022722"/>
    </source>
</evidence>
<dbReference type="RefSeq" id="WP_014416132.1">
    <property type="nucleotide sequence ID" value="NC_017059.1"/>
</dbReference>
<dbReference type="STRING" id="1150469.RSPPHO_02877"/>
<dbReference type="InterPro" id="IPR037027">
    <property type="entry name" value="YqgF/RNaseH-like_dom_sf"/>
</dbReference>
<dbReference type="Proteomes" id="UP000033220">
    <property type="component" value="Chromosome DSM 122"/>
</dbReference>
<dbReference type="Pfam" id="PF03652">
    <property type="entry name" value="RuvX"/>
    <property type="match status" value="1"/>
</dbReference>
<dbReference type="OrthoDB" id="9796140at2"/>
<dbReference type="SUPFAM" id="SSF53098">
    <property type="entry name" value="Ribonuclease H-like"/>
    <property type="match status" value="1"/>
</dbReference>
<keyword evidence="1 5" id="KW-0963">Cytoplasm</keyword>
<keyword evidence="8" id="KW-1185">Reference proteome</keyword>
<evidence type="ECO:0000256" key="1">
    <source>
        <dbReference type="ARBA" id="ARBA00022490"/>
    </source>
</evidence>
<name>H6SPH8_PARPM</name>
<evidence type="ECO:0000256" key="5">
    <source>
        <dbReference type="HAMAP-Rule" id="MF_00651"/>
    </source>
</evidence>
<comment type="similarity">
    <text evidence="5">Belongs to the YqgF HJR family.</text>
</comment>
<dbReference type="EMBL" id="HE663493">
    <property type="protein sequence ID" value="CCG09503.1"/>
    <property type="molecule type" value="Genomic_DNA"/>
</dbReference>
<evidence type="ECO:0000313" key="8">
    <source>
        <dbReference type="Proteomes" id="UP000033220"/>
    </source>
</evidence>
<dbReference type="InterPro" id="IPR006641">
    <property type="entry name" value="YqgF/RNaseH-like_dom"/>
</dbReference>
<evidence type="ECO:0000256" key="2">
    <source>
        <dbReference type="ARBA" id="ARBA00022517"/>
    </source>
</evidence>
<comment type="subcellular location">
    <subcellularLocation>
        <location evidence="5">Cytoplasm</location>
    </subcellularLocation>
</comment>
<dbReference type="CDD" id="cd16964">
    <property type="entry name" value="YqgF"/>
    <property type="match status" value="1"/>
</dbReference>
<dbReference type="SMART" id="SM00732">
    <property type="entry name" value="YqgFc"/>
    <property type="match status" value="1"/>
</dbReference>
<keyword evidence="4 5" id="KW-0378">Hydrolase</keyword>
<dbReference type="AlphaFoldDB" id="H6SPH8"/>
<dbReference type="InterPro" id="IPR005227">
    <property type="entry name" value="YqgF"/>
</dbReference>
<evidence type="ECO:0000259" key="6">
    <source>
        <dbReference type="SMART" id="SM00732"/>
    </source>
</evidence>
<reference evidence="7 8" key="1">
    <citation type="submission" date="2012-02" db="EMBL/GenBank/DDBJ databases">
        <title>Shotgun genome sequence of Phaeospirillum photometricum DSM 122.</title>
        <authorList>
            <person name="Duquesne K."/>
            <person name="Sturgis J."/>
        </authorList>
    </citation>
    <scope>NUCLEOTIDE SEQUENCE [LARGE SCALE GENOMIC DNA]</scope>
    <source>
        <strain evidence="8">DSM122</strain>
    </source>
</reference>
<dbReference type="eggNOG" id="COG0816">
    <property type="taxonomic scope" value="Bacteria"/>
</dbReference>
<dbReference type="Gene3D" id="3.30.420.140">
    <property type="entry name" value="YqgF/RNase H-like domain"/>
    <property type="match status" value="1"/>
</dbReference>
<gene>
    <name evidence="7" type="ORF">RSPPHO_02877</name>
</gene>
<dbReference type="PANTHER" id="PTHR33317:SF4">
    <property type="entry name" value="POLYNUCLEOTIDYL TRANSFERASE, RIBONUCLEASE H-LIKE SUPERFAMILY PROTEIN"/>
    <property type="match status" value="1"/>
</dbReference>
<organism evidence="7 8">
    <name type="scientific">Pararhodospirillum photometricum DSM 122</name>
    <dbReference type="NCBI Taxonomy" id="1150469"/>
    <lineage>
        <taxon>Bacteria</taxon>
        <taxon>Pseudomonadati</taxon>
        <taxon>Pseudomonadota</taxon>
        <taxon>Alphaproteobacteria</taxon>
        <taxon>Rhodospirillales</taxon>
        <taxon>Rhodospirillaceae</taxon>
        <taxon>Pararhodospirillum</taxon>
    </lineage>
</organism>
<keyword evidence="2 5" id="KW-0690">Ribosome biogenesis</keyword>